<name>A0A1K1LSL8_9FLAO</name>
<dbReference type="EMBL" id="FPJE01000001">
    <property type="protein sequence ID" value="SFW12646.1"/>
    <property type="molecule type" value="Genomic_DNA"/>
</dbReference>
<dbReference type="Pfam" id="PF10262">
    <property type="entry name" value="Rdx"/>
    <property type="match status" value="1"/>
</dbReference>
<dbReference type="Gene3D" id="3.40.30.10">
    <property type="entry name" value="Glutaredoxin"/>
    <property type="match status" value="1"/>
</dbReference>
<organism evidence="2 3">
    <name type="scientific">Sinomicrobium oceani</name>
    <dbReference type="NCBI Taxonomy" id="1150368"/>
    <lineage>
        <taxon>Bacteria</taxon>
        <taxon>Pseudomonadati</taxon>
        <taxon>Bacteroidota</taxon>
        <taxon>Flavobacteriia</taxon>
        <taxon>Flavobacteriales</taxon>
        <taxon>Flavobacteriaceae</taxon>
        <taxon>Sinomicrobium</taxon>
    </lineage>
</organism>
<dbReference type="AlphaFoldDB" id="A0A1K1LSL8"/>
<gene>
    <name evidence="2" type="ORF">SAMN02927921_00137</name>
</gene>
<dbReference type="Proteomes" id="UP000182248">
    <property type="component" value="Unassembled WGS sequence"/>
</dbReference>
<keyword evidence="3" id="KW-1185">Reference proteome</keyword>
<evidence type="ECO:0000256" key="1">
    <source>
        <dbReference type="ARBA" id="ARBA00023284"/>
    </source>
</evidence>
<sequence length="93" mass="10960">MPKPRVTIEYCTKCRWLLRAAYMAQEFLSTFEEDLGEVALRPGRVAGVYRIYVDDEVLFDRKRHGGFEEIKVLKQMLRDRIEPDKDLGHIDKS</sequence>
<dbReference type="InterPro" id="IPR036249">
    <property type="entry name" value="Thioredoxin-like_sf"/>
</dbReference>
<dbReference type="SUPFAM" id="SSF52833">
    <property type="entry name" value="Thioredoxin-like"/>
    <property type="match status" value="1"/>
</dbReference>
<proteinExistence type="predicted"/>
<dbReference type="NCBIfam" id="TIGR02174">
    <property type="entry name" value="CXXU_selWTH"/>
    <property type="match status" value="1"/>
</dbReference>
<dbReference type="STRING" id="1150368.SAMN02927921_00137"/>
<dbReference type="PANTHER" id="PTHR36417">
    <property type="entry name" value="SELENOPROTEIN DOMAIN PROTEIN (AFU_ORTHOLOGUE AFUA_1G05220)"/>
    <property type="match status" value="1"/>
</dbReference>
<reference evidence="2 3" key="1">
    <citation type="submission" date="2016-11" db="EMBL/GenBank/DDBJ databases">
        <authorList>
            <person name="Jaros S."/>
            <person name="Januszkiewicz K."/>
            <person name="Wedrychowicz H."/>
        </authorList>
    </citation>
    <scope>NUCLEOTIDE SEQUENCE [LARGE SCALE GENOMIC DNA]</scope>
    <source>
        <strain evidence="2 3">CGMCC 1.12145</strain>
    </source>
</reference>
<keyword evidence="1" id="KW-0676">Redox-active center</keyword>
<protein>
    <submittedName>
        <fullName evidence="2">Selenoprotein W-related protein</fullName>
    </submittedName>
</protein>
<evidence type="ECO:0000313" key="3">
    <source>
        <dbReference type="Proteomes" id="UP000182248"/>
    </source>
</evidence>
<dbReference type="RefSeq" id="WP_072315375.1">
    <property type="nucleotide sequence ID" value="NZ_FPJE01000001.1"/>
</dbReference>
<evidence type="ECO:0000313" key="2">
    <source>
        <dbReference type="EMBL" id="SFW12646.1"/>
    </source>
</evidence>
<dbReference type="InterPro" id="IPR011893">
    <property type="entry name" value="Selenoprotein_Rdx-typ"/>
</dbReference>
<dbReference type="OrthoDB" id="9811366at2"/>
<dbReference type="PANTHER" id="PTHR36417:SF2">
    <property type="entry name" value="SELENOPROTEIN DOMAIN PROTEIN (AFU_ORTHOLOGUE AFUA_1G05220)"/>
    <property type="match status" value="1"/>
</dbReference>
<accession>A0A1K1LSL8</accession>